<feature type="transmembrane region" description="Helical" evidence="1">
    <location>
        <begin position="36"/>
        <end position="57"/>
    </location>
</feature>
<protein>
    <submittedName>
        <fullName evidence="2">DUF2069 domain-containing protein</fullName>
    </submittedName>
</protein>
<name>A0ABV8T4L4_9GAMM</name>
<keyword evidence="1" id="KW-0472">Membrane</keyword>
<evidence type="ECO:0000313" key="3">
    <source>
        <dbReference type="Proteomes" id="UP001595904"/>
    </source>
</evidence>
<dbReference type="Proteomes" id="UP001595904">
    <property type="component" value="Unassembled WGS sequence"/>
</dbReference>
<keyword evidence="3" id="KW-1185">Reference proteome</keyword>
<comment type="caution">
    <text evidence="2">The sequence shown here is derived from an EMBL/GenBank/DDBJ whole genome shotgun (WGS) entry which is preliminary data.</text>
</comment>
<feature type="transmembrane region" description="Helical" evidence="1">
    <location>
        <begin position="64"/>
        <end position="84"/>
    </location>
</feature>
<dbReference type="RefSeq" id="WP_380606402.1">
    <property type="nucleotide sequence ID" value="NZ_JBHSDU010000015.1"/>
</dbReference>
<reference evidence="3" key="1">
    <citation type="journal article" date="2019" name="Int. J. Syst. Evol. Microbiol.">
        <title>The Global Catalogue of Microorganisms (GCM) 10K type strain sequencing project: providing services to taxonomists for standard genome sequencing and annotation.</title>
        <authorList>
            <consortium name="The Broad Institute Genomics Platform"/>
            <consortium name="The Broad Institute Genome Sequencing Center for Infectious Disease"/>
            <person name="Wu L."/>
            <person name="Ma J."/>
        </authorList>
    </citation>
    <scope>NUCLEOTIDE SEQUENCE [LARGE SCALE GENOMIC DNA]</scope>
    <source>
        <strain evidence="3">CGMCC 1.10759</strain>
    </source>
</reference>
<keyword evidence="1" id="KW-1133">Transmembrane helix</keyword>
<gene>
    <name evidence="2" type="ORF">ACFPN2_37765</name>
</gene>
<feature type="transmembrane region" description="Helical" evidence="1">
    <location>
        <begin position="90"/>
        <end position="112"/>
    </location>
</feature>
<dbReference type="EMBL" id="JBHSDU010000015">
    <property type="protein sequence ID" value="MFC4314871.1"/>
    <property type="molecule type" value="Genomic_DNA"/>
</dbReference>
<sequence>MSNEAMLARARFAVVSTIALLIAALVTWRVRTGFSVGDAVLIVVLTLPLLIALPRLLQGHRRTYAWMTLAVTPFLVVAITEAVANPAGRIWAALCLMVAFLLFVLLIAYLRFTRGQT</sequence>
<evidence type="ECO:0000313" key="2">
    <source>
        <dbReference type="EMBL" id="MFC4314871.1"/>
    </source>
</evidence>
<keyword evidence="1" id="KW-0812">Transmembrane</keyword>
<evidence type="ECO:0000256" key="1">
    <source>
        <dbReference type="SAM" id="Phobius"/>
    </source>
</evidence>
<dbReference type="Pfam" id="PF09842">
    <property type="entry name" value="DUF2069"/>
    <property type="match status" value="1"/>
</dbReference>
<accession>A0ABV8T4L4</accession>
<organism evidence="2 3">
    <name type="scientific">Steroidobacter flavus</name>
    <dbReference type="NCBI Taxonomy" id="1842136"/>
    <lineage>
        <taxon>Bacteria</taxon>
        <taxon>Pseudomonadati</taxon>
        <taxon>Pseudomonadota</taxon>
        <taxon>Gammaproteobacteria</taxon>
        <taxon>Steroidobacterales</taxon>
        <taxon>Steroidobacteraceae</taxon>
        <taxon>Steroidobacter</taxon>
    </lineage>
</organism>
<feature type="transmembrane region" description="Helical" evidence="1">
    <location>
        <begin position="12"/>
        <end position="30"/>
    </location>
</feature>
<dbReference type="InterPro" id="IPR018643">
    <property type="entry name" value="DUF2069_membrane"/>
</dbReference>
<proteinExistence type="predicted"/>